<gene>
    <name evidence="7" type="primary">EIF5A2</name>
    <name evidence="7" type="ORF">EYF80_018344</name>
</gene>
<evidence type="ECO:0000256" key="2">
    <source>
        <dbReference type="ARBA" id="ARBA00006016"/>
    </source>
</evidence>
<dbReference type="SUPFAM" id="SSF50104">
    <property type="entry name" value="Translation proteins SH3-like domain"/>
    <property type="match status" value="1"/>
</dbReference>
<evidence type="ECO:0000256" key="5">
    <source>
        <dbReference type="ARBA" id="ARBA00023071"/>
    </source>
</evidence>
<evidence type="ECO:0000259" key="6">
    <source>
        <dbReference type="Pfam" id="PF21485"/>
    </source>
</evidence>
<name>A0A4Z2I1L2_9TELE</name>
<dbReference type="GO" id="GO:0003723">
    <property type="term" value="F:RNA binding"/>
    <property type="evidence" value="ECO:0007669"/>
    <property type="project" value="InterPro"/>
</dbReference>
<protein>
    <submittedName>
        <fullName evidence="7">Eukaryotic translation initiation factor 5A-2</fullName>
    </submittedName>
</protein>
<dbReference type="Gene3D" id="2.30.30.30">
    <property type="match status" value="1"/>
</dbReference>
<comment type="subcellular location">
    <subcellularLocation>
        <location evidence="1">Endoplasmic reticulum membrane</location>
        <topology evidence="1">Peripheral membrane protein</topology>
        <orientation evidence="1">Cytoplasmic side</orientation>
    </subcellularLocation>
</comment>
<dbReference type="InterPro" id="IPR048670">
    <property type="entry name" value="IF5A-like_N"/>
</dbReference>
<dbReference type="InterPro" id="IPR012340">
    <property type="entry name" value="NA-bd_OB-fold"/>
</dbReference>
<feature type="domain" description="Translation initiation factor 5A-like N-terminal" evidence="6">
    <location>
        <begin position="54"/>
        <end position="95"/>
    </location>
</feature>
<dbReference type="SUPFAM" id="SSF50249">
    <property type="entry name" value="Nucleic acid-binding proteins"/>
    <property type="match status" value="1"/>
</dbReference>
<dbReference type="GO" id="GO:0045901">
    <property type="term" value="P:positive regulation of translational elongation"/>
    <property type="evidence" value="ECO:0007669"/>
    <property type="project" value="InterPro"/>
</dbReference>
<keyword evidence="8" id="KW-1185">Reference proteome</keyword>
<accession>A0A4Z2I1L2</accession>
<dbReference type="GO" id="GO:0003743">
    <property type="term" value="F:translation initiation factor activity"/>
    <property type="evidence" value="ECO:0007669"/>
    <property type="project" value="UniProtKB-KW"/>
</dbReference>
<proteinExistence type="inferred from homology"/>
<evidence type="ECO:0000256" key="1">
    <source>
        <dbReference type="ARBA" id="ARBA00004397"/>
    </source>
</evidence>
<dbReference type="GO" id="GO:0045905">
    <property type="term" value="P:positive regulation of translational termination"/>
    <property type="evidence" value="ECO:0007669"/>
    <property type="project" value="InterPro"/>
</dbReference>
<dbReference type="Proteomes" id="UP000314294">
    <property type="component" value="Unassembled WGS sequence"/>
</dbReference>
<keyword evidence="3" id="KW-0251">Elongation factor</keyword>
<keyword evidence="5" id="KW-0385">Hypusine</keyword>
<dbReference type="GO" id="GO:0005789">
    <property type="term" value="C:endoplasmic reticulum membrane"/>
    <property type="evidence" value="ECO:0007669"/>
    <property type="project" value="UniProtKB-SubCell"/>
</dbReference>
<dbReference type="PANTHER" id="PTHR11673">
    <property type="entry name" value="TRANSLATION INITIATION FACTOR 5A FAMILY MEMBER"/>
    <property type="match status" value="1"/>
</dbReference>
<reference evidence="7 8" key="1">
    <citation type="submission" date="2019-03" db="EMBL/GenBank/DDBJ databases">
        <title>First draft genome of Liparis tanakae, snailfish: a comprehensive survey of snailfish specific genes.</title>
        <authorList>
            <person name="Kim W."/>
            <person name="Song I."/>
            <person name="Jeong J.-H."/>
            <person name="Kim D."/>
            <person name="Kim S."/>
            <person name="Ryu S."/>
            <person name="Song J.Y."/>
            <person name="Lee S.K."/>
        </authorList>
    </citation>
    <scope>NUCLEOTIDE SEQUENCE [LARGE SCALE GENOMIC DNA]</scope>
    <source>
        <tissue evidence="7">Muscle</tissue>
    </source>
</reference>
<keyword evidence="4" id="KW-0648">Protein biosynthesis</keyword>
<organism evidence="7 8">
    <name type="scientific">Liparis tanakae</name>
    <name type="common">Tanaka's snailfish</name>
    <dbReference type="NCBI Taxonomy" id="230148"/>
    <lineage>
        <taxon>Eukaryota</taxon>
        <taxon>Metazoa</taxon>
        <taxon>Chordata</taxon>
        <taxon>Craniata</taxon>
        <taxon>Vertebrata</taxon>
        <taxon>Euteleostomi</taxon>
        <taxon>Actinopterygii</taxon>
        <taxon>Neopterygii</taxon>
        <taxon>Teleostei</taxon>
        <taxon>Neoteleostei</taxon>
        <taxon>Acanthomorphata</taxon>
        <taxon>Eupercaria</taxon>
        <taxon>Perciformes</taxon>
        <taxon>Cottioidei</taxon>
        <taxon>Cottales</taxon>
        <taxon>Liparidae</taxon>
        <taxon>Liparis</taxon>
    </lineage>
</organism>
<comment type="caution">
    <text evidence="7">The sequence shown here is derived from an EMBL/GenBank/DDBJ whole genome shotgun (WGS) entry which is preliminary data.</text>
</comment>
<sequence length="201" mass="22495">MELGGLVLICKSIGRRFRRCYGSCSRAHGADDKVGVKQSIMEDVDFTTAESVASDTFPMQCSSLKKDGYVVIKGFPCKITEMSTSQTGKHGHAKFVNLQDGYLSLESYEGTIRDDLKLPDSDVGKEIEKKFANRELFTRGRLRRVVWGCSSSFIMSVLLEPVSMVIHDISTEKRMLFISYCHAAEEDVLHVFSECVSEAEK</sequence>
<dbReference type="InterPro" id="IPR019769">
    <property type="entry name" value="Trans_elong_IF5A_hypusine_site"/>
</dbReference>
<dbReference type="OrthoDB" id="9975114at2759"/>
<dbReference type="GO" id="GO:0003746">
    <property type="term" value="F:translation elongation factor activity"/>
    <property type="evidence" value="ECO:0007669"/>
    <property type="project" value="UniProtKB-KW"/>
</dbReference>
<dbReference type="Pfam" id="PF21485">
    <property type="entry name" value="IF5A-like_N"/>
    <property type="match status" value="1"/>
</dbReference>
<dbReference type="EMBL" id="SRLO01000150">
    <property type="protein sequence ID" value="TNN71395.1"/>
    <property type="molecule type" value="Genomic_DNA"/>
</dbReference>
<dbReference type="InterPro" id="IPR001884">
    <property type="entry name" value="IF5A-like"/>
</dbReference>
<dbReference type="PROSITE" id="PS00302">
    <property type="entry name" value="IF5A_HYPUSINE"/>
    <property type="match status" value="1"/>
</dbReference>
<comment type="similarity">
    <text evidence="2">Belongs to the eIF-5A family.</text>
</comment>
<dbReference type="AlphaFoldDB" id="A0A4Z2I1L2"/>
<evidence type="ECO:0000256" key="3">
    <source>
        <dbReference type="ARBA" id="ARBA00022768"/>
    </source>
</evidence>
<evidence type="ECO:0000313" key="7">
    <source>
        <dbReference type="EMBL" id="TNN71395.1"/>
    </source>
</evidence>
<dbReference type="InterPro" id="IPR014722">
    <property type="entry name" value="Rib_uL2_dom2"/>
</dbReference>
<dbReference type="GO" id="GO:0043022">
    <property type="term" value="F:ribosome binding"/>
    <property type="evidence" value="ECO:0007669"/>
    <property type="project" value="InterPro"/>
</dbReference>
<evidence type="ECO:0000313" key="8">
    <source>
        <dbReference type="Proteomes" id="UP000314294"/>
    </source>
</evidence>
<evidence type="ECO:0000256" key="4">
    <source>
        <dbReference type="ARBA" id="ARBA00022917"/>
    </source>
</evidence>
<keyword evidence="7" id="KW-0396">Initiation factor</keyword>
<dbReference type="InterPro" id="IPR008991">
    <property type="entry name" value="Translation_prot_SH3-like_sf"/>
</dbReference>